<evidence type="ECO:0000256" key="3">
    <source>
        <dbReference type="ARBA" id="ARBA00023136"/>
    </source>
</evidence>
<evidence type="ECO:0000256" key="1">
    <source>
        <dbReference type="ARBA" id="ARBA00022692"/>
    </source>
</evidence>
<feature type="domain" description="Major facilitator superfamily (MFS) profile" evidence="5">
    <location>
        <begin position="1"/>
        <end position="366"/>
    </location>
</feature>
<feature type="transmembrane region" description="Helical" evidence="4">
    <location>
        <begin position="192"/>
        <end position="214"/>
    </location>
</feature>
<dbReference type="PANTHER" id="PTHR23521:SF3">
    <property type="entry name" value="MFS TRANSPORTER"/>
    <property type="match status" value="1"/>
</dbReference>
<evidence type="ECO:0000256" key="4">
    <source>
        <dbReference type="SAM" id="Phobius"/>
    </source>
</evidence>
<reference evidence="6 7" key="1">
    <citation type="submission" date="2022-04" db="EMBL/GenBank/DDBJ databases">
        <title>Roseobacter sp. WL0113 is a bacterium isolated from neritic sediment.</title>
        <authorList>
            <person name="Wang L."/>
            <person name="He W."/>
            <person name="Zhang D.-F."/>
        </authorList>
    </citation>
    <scope>NUCLEOTIDE SEQUENCE [LARGE SCALE GENOMIC DNA]</scope>
    <source>
        <strain evidence="6 7">WL0113</strain>
    </source>
</reference>
<evidence type="ECO:0000313" key="6">
    <source>
        <dbReference type="EMBL" id="MCV3274211.1"/>
    </source>
</evidence>
<gene>
    <name evidence="6" type="ORF">MUB52_22495</name>
</gene>
<evidence type="ECO:0000313" key="7">
    <source>
        <dbReference type="Proteomes" id="UP001208690"/>
    </source>
</evidence>
<organism evidence="6 7">
    <name type="scientific">Roseobacter sinensis</name>
    <dbReference type="NCBI Taxonomy" id="2931391"/>
    <lineage>
        <taxon>Bacteria</taxon>
        <taxon>Pseudomonadati</taxon>
        <taxon>Pseudomonadota</taxon>
        <taxon>Alphaproteobacteria</taxon>
        <taxon>Rhodobacterales</taxon>
        <taxon>Roseobacteraceae</taxon>
        <taxon>Roseobacter</taxon>
    </lineage>
</organism>
<dbReference type="InterPro" id="IPR036259">
    <property type="entry name" value="MFS_trans_sf"/>
</dbReference>
<feature type="transmembrane region" description="Helical" evidence="4">
    <location>
        <begin position="123"/>
        <end position="145"/>
    </location>
</feature>
<proteinExistence type="predicted"/>
<keyword evidence="3 4" id="KW-0472">Membrane</keyword>
<dbReference type="RefSeq" id="WP_263846416.1">
    <property type="nucleotide sequence ID" value="NZ_JALIEB010000032.1"/>
</dbReference>
<dbReference type="InterPro" id="IPR020846">
    <property type="entry name" value="MFS_dom"/>
</dbReference>
<dbReference type="EMBL" id="JALIEB010000032">
    <property type="protein sequence ID" value="MCV3274211.1"/>
    <property type="molecule type" value="Genomic_DNA"/>
</dbReference>
<feature type="transmembrane region" description="Helical" evidence="4">
    <location>
        <begin position="256"/>
        <end position="276"/>
    </location>
</feature>
<dbReference type="Gene3D" id="1.20.1250.20">
    <property type="entry name" value="MFS general substrate transporter like domains"/>
    <property type="match status" value="2"/>
</dbReference>
<feature type="transmembrane region" description="Helical" evidence="4">
    <location>
        <begin position="33"/>
        <end position="53"/>
    </location>
</feature>
<sequence>MTVTIGITVFAIAQGLTYPLISLLLAERGASEIVVGLNAAAFMLGLAISVLVVPALTRHLRAGQVIVAGLAGAAVTLVGFAVSDTFALWFVLRFALGFCVNAIYVFGEAWLNAASADTVRGRVAGVYSAGMTLGFVIGPLAIPLFGTEDGLAFAACAVLISLAAFGLGLMSRRARVEPEKLELADLPRFARAAPLLILLVLAFGFVDATVLSFAPLHMVGGGASTAAAATFIAVMHLGMIVAQPVLGVLLDRVDRWHVAIGCLAATGLIFGALMLLPATGMLIWPLGALGGAAFFGIYTSALAILGQEHKGPMLVAGASAFSLAYAAGGMLGPAATGALVNVMPGMTFALVAVLGMVSAVMLVWHR</sequence>
<feature type="transmembrane region" description="Helical" evidence="4">
    <location>
        <begin position="342"/>
        <end position="364"/>
    </location>
</feature>
<dbReference type="PANTHER" id="PTHR23521">
    <property type="entry name" value="TRANSPORTER MFS SUPERFAMILY"/>
    <property type="match status" value="1"/>
</dbReference>
<feature type="transmembrane region" description="Helical" evidence="4">
    <location>
        <begin position="313"/>
        <end position="336"/>
    </location>
</feature>
<keyword evidence="1 4" id="KW-0812">Transmembrane</keyword>
<evidence type="ECO:0000256" key="2">
    <source>
        <dbReference type="ARBA" id="ARBA00022989"/>
    </source>
</evidence>
<dbReference type="InterPro" id="IPR011701">
    <property type="entry name" value="MFS"/>
</dbReference>
<keyword evidence="7" id="KW-1185">Reference proteome</keyword>
<dbReference type="Pfam" id="PF07690">
    <property type="entry name" value="MFS_1"/>
    <property type="match status" value="1"/>
</dbReference>
<keyword evidence="2 4" id="KW-1133">Transmembrane helix</keyword>
<protein>
    <submittedName>
        <fullName evidence="6">MFS transporter</fullName>
    </submittedName>
</protein>
<evidence type="ECO:0000259" key="5">
    <source>
        <dbReference type="PROSITE" id="PS50850"/>
    </source>
</evidence>
<name>A0ABT3BKW9_9RHOB</name>
<feature type="transmembrane region" description="Helical" evidence="4">
    <location>
        <begin position="282"/>
        <end position="306"/>
    </location>
</feature>
<feature type="transmembrane region" description="Helical" evidence="4">
    <location>
        <begin position="226"/>
        <end position="249"/>
    </location>
</feature>
<feature type="transmembrane region" description="Helical" evidence="4">
    <location>
        <begin position="65"/>
        <end position="82"/>
    </location>
</feature>
<comment type="caution">
    <text evidence="6">The sequence shown here is derived from an EMBL/GenBank/DDBJ whole genome shotgun (WGS) entry which is preliminary data.</text>
</comment>
<dbReference type="SUPFAM" id="SSF103473">
    <property type="entry name" value="MFS general substrate transporter"/>
    <property type="match status" value="1"/>
</dbReference>
<accession>A0ABT3BKW9</accession>
<dbReference type="PROSITE" id="PS50850">
    <property type="entry name" value="MFS"/>
    <property type="match status" value="1"/>
</dbReference>
<dbReference type="Proteomes" id="UP001208690">
    <property type="component" value="Unassembled WGS sequence"/>
</dbReference>
<feature type="transmembrane region" description="Helical" evidence="4">
    <location>
        <begin position="151"/>
        <end position="171"/>
    </location>
</feature>